<dbReference type="PANTHER" id="PTHR41259">
    <property type="entry name" value="DOUBLE-STRAND BREAK REPAIR RAD50 ATPASE, PUTATIVE-RELATED"/>
    <property type="match status" value="1"/>
</dbReference>
<keyword evidence="4" id="KW-1185">Reference proteome</keyword>
<sequence>MRIQRVNIRGFGAIHDMELELSRPMTVLYGPNEAGKSSVLYFIRAMLYGFPGRTQSAQRGEPQDGGVHGGELSLVDEKGSTWIIRRFTRPPEGSVAGGKMERVSVTVRDSAGMVTEVGQQEMERDLLSGVSESMFRQLFAISLSELQEIRTLQSDEMNRYLFHAGIGGGNGIVRAERKLNQEMDKLFKPRGRVQESAKIVQDIEQLRGRIAESRSYLQQYNQVISELSEIDNGLSTLEIRRHRNMHELVLYRKAMEIRPLWLSWKEDNLEWSTLPDSSFFPLDGLNRWEMMTEEHRNLEQRSIRIQKADGDISSRLESLPENQLLERLGPQIEDLWSKRPMYLAGQTEKGELEAEYRLLNDRLYRILQDIDDSWTPDHLASLKVSASQREDIRRMGASFAGYDRRMETLSLEHRGAMRALAAAESSLREAQRSLREETERGSSHFFMIKPSNPRETLTVWSKLQLEAERWREERLTRSTSGASQLQEPLQKGMLPSYRKLLTGLIILTVLLPGVLLWTGAVEAAAASAVLLLGSDLYMWWNGRREQSLITSSGNVYGADGGIGNVGEKVVSSLMNALVEDPYAASTAENTLRRGQSSGQDRSSVDPVVMETRLRELRKLMEDWQSWQQRLGRLTAEVSTAEERVSEQNSELIHTERVIQQEEKRFLELEQQWENWLKARLLPNRLSPDAVMDILNWSEQGNELIRQLESLKIKIEKLTHEEERYEEDCLLVIREMGLGETTGSSLLEGVYQQWLGYKETMQERKLLSARTAELLTEAAEVADEILKLEERMQVLLKACGVEQEEEFLRLGAAAIRCDELERSVRHAEVAMFSGWNSEDRGQLEFILEQSDASELERRCQDQEEASSADDKVRDELQERRGRLLQEKESLEQKGLQEDALQQLEEKQSALKDIVVQYAVRSIGTELISRTRKFYEEEKQPHVLRLASGYVERLTGGAYIRVLMRMGDQMLLVEQKDGTVIESARLSRGTAEQLYLAMRLALAELMPHKEKIPMVLDDIFVNFDMERLGYALQLLAEVSSTRQIILMTCHDHVVKMMRELHPSVQIIEM</sequence>
<dbReference type="SUPFAM" id="SSF52540">
    <property type="entry name" value="P-loop containing nucleoside triphosphate hydrolases"/>
    <property type="match status" value="1"/>
</dbReference>
<proteinExistence type="predicted"/>
<name>A0A1X7H339_9BACL</name>
<evidence type="ECO:0000256" key="1">
    <source>
        <dbReference type="SAM" id="Coils"/>
    </source>
</evidence>
<protein>
    <submittedName>
        <fullName evidence="3">Uncharacterized protein YhaN</fullName>
    </submittedName>
</protein>
<keyword evidence="1" id="KW-0175">Coiled coil</keyword>
<evidence type="ECO:0000313" key="4">
    <source>
        <dbReference type="Proteomes" id="UP000192940"/>
    </source>
</evidence>
<dbReference type="InterPro" id="IPR027417">
    <property type="entry name" value="P-loop_NTPase"/>
</dbReference>
<evidence type="ECO:0000259" key="2">
    <source>
        <dbReference type="Pfam" id="PF13514"/>
    </source>
</evidence>
<dbReference type="Proteomes" id="UP000192940">
    <property type="component" value="Chromosome I"/>
</dbReference>
<evidence type="ECO:0000313" key="3">
    <source>
        <dbReference type="EMBL" id="SMF78734.1"/>
    </source>
</evidence>
<organism evidence="3 4">
    <name type="scientific">Paenibacillus uliginis N3/975</name>
    <dbReference type="NCBI Taxonomy" id="1313296"/>
    <lineage>
        <taxon>Bacteria</taxon>
        <taxon>Bacillati</taxon>
        <taxon>Bacillota</taxon>
        <taxon>Bacilli</taxon>
        <taxon>Bacillales</taxon>
        <taxon>Paenibacillaceae</taxon>
        <taxon>Paenibacillus</taxon>
    </lineage>
</organism>
<dbReference type="AlphaFoldDB" id="A0A1X7H339"/>
<dbReference type="InterPro" id="IPR038734">
    <property type="entry name" value="YhaN_AAA"/>
</dbReference>
<accession>A0A1X7H339</accession>
<dbReference type="RefSeq" id="WP_208918509.1">
    <property type="nucleotide sequence ID" value="NZ_LT840184.1"/>
</dbReference>
<feature type="coiled-coil region" evidence="1">
    <location>
        <begin position="630"/>
        <end position="671"/>
    </location>
</feature>
<dbReference type="Gene3D" id="3.40.50.300">
    <property type="entry name" value="P-loop containing nucleotide triphosphate hydrolases"/>
    <property type="match status" value="2"/>
</dbReference>
<dbReference type="EMBL" id="LT840184">
    <property type="protein sequence ID" value="SMF78734.1"/>
    <property type="molecule type" value="Genomic_DNA"/>
</dbReference>
<dbReference type="STRING" id="1313296.SAMN05661091_1595"/>
<dbReference type="Pfam" id="PF13514">
    <property type="entry name" value="AAA_27"/>
    <property type="match status" value="1"/>
</dbReference>
<gene>
    <name evidence="3" type="ORF">SAMN05661091_1595</name>
</gene>
<reference evidence="3 4" key="1">
    <citation type="submission" date="2017-04" db="EMBL/GenBank/DDBJ databases">
        <authorList>
            <person name="Afonso C.L."/>
            <person name="Miller P.J."/>
            <person name="Scott M.A."/>
            <person name="Spackman E."/>
            <person name="Goraichik I."/>
            <person name="Dimitrov K.M."/>
            <person name="Suarez D.L."/>
            <person name="Swayne D.E."/>
        </authorList>
    </citation>
    <scope>NUCLEOTIDE SEQUENCE [LARGE SCALE GENOMIC DNA]</scope>
    <source>
        <strain evidence="3 4">N3/975</strain>
    </source>
</reference>
<dbReference type="PANTHER" id="PTHR41259:SF1">
    <property type="entry name" value="DOUBLE-STRAND BREAK REPAIR RAD50 ATPASE, PUTATIVE-RELATED"/>
    <property type="match status" value="1"/>
</dbReference>
<feature type="coiled-coil region" evidence="1">
    <location>
        <begin position="700"/>
        <end position="727"/>
    </location>
</feature>
<feature type="coiled-coil region" evidence="1">
    <location>
        <begin position="770"/>
        <end position="797"/>
    </location>
</feature>
<feature type="domain" description="YhaN AAA" evidence="2">
    <location>
        <begin position="1"/>
        <end position="212"/>
    </location>
</feature>